<evidence type="ECO:0000256" key="2">
    <source>
        <dbReference type="ARBA" id="ARBA00004236"/>
    </source>
</evidence>
<evidence type="ECO:0000256" key="7">
    <source>
        <dbReference type="ARBA" id="ARBA00022777"/>
    </source>
</evidence>
<dbReference type="Gene3D" id="6.10.340.10">
    <property type="match status" value="1"/>
</dbReference>
<dbReference type="AlphaFoldDB" id="A0A7W5V6L3"/>
<keyword evidence="6 11" id="KW-0812">Transmembrane</keyword>
<dbReference type="SUPFAM" id="SSF47384">
    <property type="entry name" value="Homodimeric domain of signal transducing histidine kinase"/>
    <property type="match status" value="1"/>
</dbReference>
<dbReference type="Pfam" id="PF00672">
    <property type="entry name" value="HAMP"/>
    <property type="match status" value="1"/>
</dbReference>
<feature type="transmembrane region" description="Helical" evidence="11">
    <location>
        <begin position="61"/>
        <end position="84"/>
    </location>
</feature>
<dbReference type="PROSITE" id="PS50885">
    <property type="entry name" value="HAMP"/>
    <property type="match status" value="1"/>
</dbReference>
<feature type="compositionally biased region" description="Low complexity" evidence="10">
    <location>
        <begin position="262"/>
        <end position="272"/>
    </location>
</feature>
<dbReference type="InterPro" id="IPR050428">
    <property type="entry name" value="TCS_sensor_his_kinase"/>
</dbReference>
<dbReference type="SMART" id="SM00387">
    <property type="entry name" value="HATPase_c"/>
    <property type="match status" value="1"/>
</dbReference>
<name>A0A7W5V6L3_9ACTN</name>
<dbReference type="PANTHER" id="PTHR45436:SF5">
    <property type="entry name" value="SENSOR HISTIDINE KINASE TRCS"/>
    <property type="match status" value="1"/>
</dbReference>
<comment type="catalytic activity">
    <reaction evidence="1">
        <text>ATP + protein L-histidine = ADP + protein N-phospho-L-histidine.</text>
        <dbReference type="EC" id="2.7.13.3"/>
    </reaction>
</comment>
<feature type="region of interest" description="Disordered" evidence="10">
    <location>
        <begin position="238"/>
        <end position="319"/>
    </location>
</feature>
<feature type="domain" description="HAMP" evidence="13">
    <location>
        <begin position="85"/>
        <end position="138"/>
    </location>
</feature>
<reference evidence="14 15" key="1">
    <citation type="submission" date="2020-08" db="EMBL/GenBank/DDBJ databases">
        <title>Sequencing the genomes of 1000 actinobacteria strains.</title>
        <authorList>
            <person name="Klenk H.-P."/>
        </authorList>
    </citation>
    <scope>NUCLEOTIDE SEQUENCE [LARGE SCALE GENOMIC DNA]</scope>
    <source>
        <strain evidence="14 15">DSM 44320</strain>
    </source>
</reference>
<dbReference type="Gene3D" id="1.10.287.130">
    <property type="match status" value="1"/>
</dbReference>
<dbReference type="SMART" id="SM00304">
    <property type="entry name" value="HAMP"/>
    <property type="match status" value="1"/>
</dbReference>
<dbReference type="GO" id="GO:0000155">
    <property type="term" value="F:phosphorelay sensor kinase activity"/>
    <property type="evidence" value="ECO:0007669"/>
    <property type="project" value="InterPro"/>
</dbReference>
<dbReference type="InterPro" id="IPR036097">
    <property type="entry name" value="HisK_dim/P_sf"/>
</dbReference>
<evidence type="ECO:0000259" key="12">
    <source>
        <dbReference type="PROSITE" id="PS50109"/>
    </source>
</evidence>
<dbReference type="Proteomes" id="UP000579945">
    <property type="component" value="Unassembled WGS sequence"/>
</dbReference>
<dbReference type="EC" id="2.7.13.3" evidence="3"/>
<dbReference type="InterPro" id="IPR003594">
    <property type="entry name" value="HATPase_dom"/>
</dbReference>
<dbReference type="PROSITE" id="PS50109">
    <property type="entry name" value="HIS_KIN"/>
    <property type="match status" value="1"/>
</dbReference>
<keyword evidence="5" id="KW-0808">Transferase</keyword>
<keyword evidence="15" id="KW-1185">Reference proteome</keyword>
<dbReference type="Pfam" id="PF02518">
    <property type="entry name" value="HATPase_c"/>
    <property type="match status" value="1"/>
</dbReference>
<dbReference type="SUPFAM" id="SSF158472">
    <property type="entry name" value="HAMP domain-like"/>
    <property type="match status" value="1"/>
</dbReference>
<comment type="caution">
    <text evidence="14">The sequence shown here is derived from an EMBL/GenBank/DDBJ whole genome shotgun (WGS) entry which is preliminary data.</text>
</comment>
<evidence type="ECO:0000256" key="1">
    <source>
        <dbReference type="ARBA" id="ARBA00000085"/>
    </source>
</evidence>
<evidence type="ECO:0000256" key="6">
    <source>
        <dbReference type="ARBA" id="ARBA00022692"/>
    </source>
</evidence>
<organism evidence="14 15">
    <name type="scientific">Nonomuraea dietziae</name>
    <dbReference type="NCBI Taxonomy" id="65515"/>
    <lineage>
        <taxon>Bacteria</taxon>
        <taxon>Bacillati</taxon>
        <taxon>Actinomycetota</taxon>
        <taxon>Actinomycetes</taxon>
        <taxon>Streptosporangiales</taxon>
        <taxon>Streptosporangiaceae</taxon>
        <taxon>Nonomuraea</taxon>
    </lineage>
</organism>
<sequence>MTIRVRLALLYGALFLAAGAVLLAGTYVLATRLTWPVLPEISFGQLPLDPVRQRAAEARGFVTAAAVGLGAMTVASVGLGWVMAGRALRPLRAMTAAAREISARNLHQRLGAQGPADEIKDLADTFDALLERVEAAFEAQRRFVANASHELRTPLTFERTLLEVALADRGADAERLRGVCGRALEVNRQQERLIEALLTLARSQRGLDHREPLDLASITAGILNAAEWAAQDTSAEGFLLEGHGGGQPGLDLSSSPGGGSPRGFSTSPGRRSLFGLSSPSGGRPEFGLSSPCARPTLARSRLPEPAVPEPGEEAPGYGTDEPVEIRVEAELRRAPAFGDPRLVERLVANLVDNAGRHNVPGGWIRVWTGLHDGRPTVRVTNSGPVVPPARVDSLFQPFLRMEATRTSDDGGLGLGLSIVAAIATAHDADLHATALPLGGLDVRVAFWAVPDFVGAVP</sequence>
<evidence type="ECO:0000256" key="3">
    <source>
        <dbReference type="ARBA" id="ARBA00012438"/>
    </source>
</evidence>
<evidence type="ECO:0000256" key="4">
    <source>
        <dbReference type="ARBA" id="ARBA00022553"/>
    </source>
</evidence>
<keyword evidence="11" id="KW-0472">Membrane</keyword>
<keyword evidence="8 11" id="KW-1133">Transmembrane helix</keyword>
<dbReference type="Pfam" id="PF00512">
    <property type="entry name" value="HisKA"/>
    <property type="match status" value="1"/>
</dbReference>
<dbReference type="InterPro" id="IPR005467">
    <property type="entry name" value="His_kinase_dom"/>
</dbReference>
<keyword evidence="4" id="KW-0597">Phosphoprotein</keyword>
<dbReference type="InterPro" id="IPR036890">
    <property type="entry name" value="HATPase_C_sf"/>
</dbReference>
<feature type="domain" description="Histidine kinase" evidence="12">
    <location>
        <begin position="146"/>
        <end position="450"/>
    </location>
</feature>
<evidence type="ECO:0000313" key="14">
    <source>
        <dbReference type="EMBL" id="MBB3731551.1"/>
    </source>
</evidence>
<accession>A0A7W5V6L3</accession>
<dbReference type="SMART" id="SM00388">
    <property type="entry name" value="HisKA"/>
    <property type="match status" value="1"/>
</dbReference>
<protein>
    <recommendedName>
        <fullName evidence="3">histidine kinase</fullName>
        <ecNumber evidence="3">2.7.13.3</ecNumber>
    </recommendedName>
</protein>
<evidence type="ECO:0000256" key="10">
    <source>
        <dbReference type="SAM" id="MobiDB-lite"/>
    </source>
</evidence>
<keyword evidence="7 14" id="KW-0418">Kinase</keyword>
<proteinExistence type="predicted"/>
<gene>
    <name evidence="14" type="ORF">FHR33_007411</name>
</gene>
<dbReference type="CDD" id="cd00082">
    <property type="entry name" value="HisKA"/>
    <property type="match status" value="1"/>
</dbReference>
<dbReference type="RefSeq" id="WP_221241392.1">
    <property type="nucleotide sequence ID" value="NZ_JACIBV010000001.1"/>
</dbReference>
<dbReference type="GO" id="GO:0005886">
    <property type="term" value="C:plasma membrane"/>
    <property type="evidence" value="ECO:0007669"/>
    <property type="project" value="UniProtKB-SubCell"/>
</dbReference>
<evidence type="ECO:0000256" key="9">
    <source>
        <dbReference type="ARBA" id="ARBA00023012"/>
    </source>
</evidence>
<keyword evidence="9" id="KW-0902">Two-component regulatory system</keyword>
<dbReference type="EMBL" id="JACIBV010000001">
    <property type="protein sequence ID" value="MBB3731551.1"/>
    <property type="molecule type" value="Genomic_DNA"/>
</dbReference>
<evidence type="ECO:0000256" key="8">
    <source>
        <dbReference type="ARBA" id="ARBA00022989"/>
    </source>
</evidence>
<dbReference type="GeneID" id="95396043"/>
<evidence type="ECO:0000256" key="5">
    <source>
        <dbReference type="ARBA" id="ARBA00022679"/>
    </source>
</evidence>
<evidence type="ECO:0000259" key="13">
    <source>
        <dbReference type="PROSITE" id="PS50885"/>
    </source>
</evidence>
<comment type="subcellular location">
    <subcellularLocation>
        <location evidence="2">Cell membrane</location>
    </subcellularLocation>
</comment>
<dbReference type="InterPro" id="IPR003660">
    <property type="entry name" value="HAMP_dom"/>
</dbReference>
<dbReference type="Gene3D" id="3.30.565.10">
    <property type="entry name" value="Histidine kinase-like ATPase, C-terminal domain"/>
    <property type="match status" value="1"/>
</dbReference>
<dbReference type="CDD" id="cd06225">
    <property type="entry name" value="HAMP"/>
    <property type="match status" value="1"/>
</dbReference>
<dbReference type="InterPro" id="IPR003661">
    <property type="entry name" value="HisK_dim/P_dom"/>
</dbReference>
<evidence type="ECO:0000256" key="11">
    <source>
        <dbReference type="SAM" id="Phobius"/>
    </source>
</evidence>
<evidence type="ECO:0000313" key="15">
    <source>
        <dbReference type="Proteomes" id="UP000579945"/>
    </source>
</evidence>
<dbReference type="PANTHER" id="PTHR45436">
    <property type="entry name" value="SENSOR HISTIDINE KINASE YKOH"/>
    <property type="match status" value="1"/>
</dbReference>
<dbReference type="SUPFAM" id="SSF55874">
    <property type="entry name" value="ATPase domain of HSP90 chaperone/DNA topoisomerase II/histidine kinase"/>
    <property type="match status" value="1"/>
</dbReference>